<dbReference type="Gene3D" id="3.40.50.620">
    <property type="entry name" value="HUPs"/>
    <property type="match status" value="2"/>
</dbReference>
<protein>
    <recommendedName>
        <fullName evidence="9">Leucine--tRNA ligase</fullName>
        <ecNumber evidence="9">6.1.1.4</ecNumber>
    </recommendedName>
    <alternativeName>
        <fullName evidence="9">Leucyl-tRNA synthetase</fullName>
        <shortName evidence="9">LeuRS</shortName>
    </alternativeName>
</protein>
<comment type="caution">
    <text evidence="9">Lacks conserved residue(s) required for the propagation of feature annotation.</text>
</comment>
<comment type="subcellular location">
    <subcellularLocation>
        <location evidence="9">Cytoplasm</location>
    </subcellularLocation>
</comment>
<accession>A0ABN1BCW9</accession>
<feature type="domain" description="Methionyl/Valyl/Leucyl/Isoleucyl-tRNA synthetase anticodon-binding" evidence="12">
    <location>
        <begin position="650"/>
        <end position="768"/>
    </location>
</feature>
<dbReference type="HAMAP" id="MF_00049_B">
    <property type="entry name" value="Leu_tRNA_synth_B"/>
    <property type="match status" value="1"/>
</dbReference>
<evidence type="ECO:0000256" key="3">
    <source>
        <dbReference type="ARBA" id="ARBA00022598"/>
    </source>
</evidence>
<dbReference type="InterPro" id="IPR015413">
    <property type="entry name" value="Methionyl/Leucyl_tRNA_Synth"/>
</dbReference>
<dbReference type="CDD" id="cd07958">
    <property type="entry name" value="Anticodon_Ia_Leu_BEm"/>
    <property type="match status" value="1"/>
</dbReference>
<feature type="domain" description="Methionyl/Leucyl tRNA synthetase" evidence="13">
    <location>
        <begin position="39"/>
        <end position="170"/>
    </location>
</feature>
<dbReference type="Proteomes" id="UP001410648">
    <property type="component" value="Unassembled WGS sequence"/>
</dbReference>
<reference evidence="15 16" key="1">
    <citation type="journal article" date="2019" name="Int. J. Syst. Evol. Microbiol.">
        <title>The Global Catalogue of Microorganisms (GCM) 10K type strain sequencing project: providing services to taxonomists for standard genome sequencing and annotation.</title>
        <authorList>
            <consortium name="The Broad Institute Genomics Platform"/>
            <consortium name="The Broad Institute Genome Sequencing Center for Infectious Disease"/>
            <person name="Wu L."/>
            <person name="Ma J."/>
        </authorList>
    </citation>
    <scope>NUCLEOTIDE SEQUENCE [LARGE SCALE GENOMIC DNA]</scope>
    <source>
        <strain evidence="15 16">JCM 14232</strain>
    </source>
</reference>
<feature type="short sequence motif" description="'KMSKS' region" evidence="9">
    <location>
        <begin position="576"/>
        <end position="580"/>
    </location>
</feature>
<dbReference type="InterPro" id="IPR001412">
    <property type="entry name" value="aa-tRNA-synth_I_CS"/>
</dbReference>
<evidence type="ECO:0000256" key="7">
    <source>
        <dbReference type="ARBA" id="ARBA00023146"/>
    </source>
</evidence>
<keyword evidence="2 9" id="KW-0963">Cytoplasm</keyword>
<keyword evidence="4 9" id="KW-0547">Nucleotide-binding</keyword>
<evidence type="ECO:0000256" key="8">
    <source>
        <dbReference type="ARBA" id="ARBA00047469"/>
    </source>
</evidence>
<dbReference type="Pfam" id="PF08264">
    <property type="entry name" value="Anticodon_1"/>
    <property type="match status" value="1"/>
</dbReference>
<dbReference type="InterPro" id="IPR002302">
    <property type="entry name" value="Leu-tRNA-ligase"/>
</dbReference>
<evidence type="ECO:0000259" key="14">
    <source>
        <dbReference type="Pfam" id="PF13603"/>
    </source>
</evidence>
<dbReference type="Gene3D" id="3.90.740.10">
    <property type="entry name" value="Valyl/Leucyl/Isoleucyl-tRNA synthetase, editing domain"/>
    <property type="match status" value="1"/>
</dbReference>
<evidence type="ECO:0000256" key="10">
    <source>
        <dbReference type="RuleBase" id="RU363035"/>
    </source>
</evidence>
<dbReference type="PROSITE" id="PS00178">
    <property type="entry name" value="AA_TRNA_LIGASE_I"/>
    <property type="match status" value="1"/>
</dbReference>
<evidence type="ECO:0000256" key="6">
    <source>
        <dbReference type="ARBA" id="ARBA00022917"/>
    </source>
</evidence>
<dbReference type="EMBL" id="BAAADA010000205">
    <property type="protein sequence ID" value="GAA0495101.1"/>
    <property type="molecule type" value="Genomic_DNA"/>
</dbReference>
<comment type="caution">
    <text evidence="15">The sequence shown here is derived from an EMBL/GenBank/DDBJ whole genome shotgun (WGS) entry which is preliminary data.</text>
</comment>
<dbReference type="PANTHER" id="PTHR43740:SF2">
    <property type="entry name" value="LEUCINE--TRNA LIGASE, MITOCHONDRIAL"/>
    <property type="match status" value="1"/>
</dbReference>
<evidence type="ECO:0000256" key="2">
    <source>
        <dbReference type="ARBA" id="ARBA00022490"/>
    </source>
</evidence>
<dbReference type="PRINTS" id="PR00985">
    <property type="entry name" value="TRNASYNTHLEU"/>
</dbReference>
<evidence type="ECO:0000313" key="15">
    <source>
        <dbReference type="EMBL" id="GAA0495101.1"/>
    </source>
</evidence>
<evidence type="ECO:0000256" key="1">
    <source>
        <dbReference type="ARBA" id="ARBA00005594"/>
    </source>
</evidence>
<dbReference type="Gene3D" id="1.10.730.10">
    <property type="entry name" value="Isoleucyl-tRNA Synthetase, Domain 1"/>
    <property type="match status" value="1"/>
</dbReference>
<keyword evidence="16" id="KW-1185">Reference proteome</keyword>
<comment type="catalytic activity">
    <reaction evidence="8 9">
        <text>tRNA(Leu) + L-leucine + ATP = L-leucyl-tRNA(Leu) + AMP + diphosphate</text>
        <dbReference type="Rhea" id="RHEA:11688"/>
        <dbReference type="Rhea" id="RHEA-COMP:9613"/>
        <dbReference type="Rhea" id="RHEA-COMP:9622"/>
        <dbReference type="ChEBI" id="CHEBI:30616"/>
        <dbReference type="ChEBI" id="CHEBI:33019"/>
        <dbReference type="ChEBI" id="CHEBI:57427"/>
        <dbReference type="ChEBI" id="CHEBI:78442"/>
        <dbReference type="ChEBI" id="CHEBI:78494"/>
        <dbReference type="ChEBI" id="CHEBI:456215"/>
        <dbReference type="EC" id="6.1.1.4"/>
    </reaction>
</comment>
<dbReference type="SUPFAM" id="SSF52374">
    <property type="entry name" value="Nucleotidylyl transferase"/>
    <property type="match status" value="1"/>
</dbReference>
<dbReference type="GO" id="GO:0016874">
    <property type="term" value="F:ligase activity"/>
    <property type="evidence" value="ECO:0007669"/>
    <property type="project" value="UniProtKB-KW"/>
</dbReference>
<evidence type="ECO:0000313" key="16">
    <source>
        <dbReference type="Proteomes" id="UP001410648"/>
    </source>
</evidence>
<dbReference type="SUPFAM" id="SSF50677">
    <property type="entry name" value="ValRS/IleRS/LeuRS editing domain"/>
    <property type="match status" value="1"/>
</dbReference>
<evidence type="ECO:0000259" key="12">
    <source>
        <dbReference type="Pfam" id="PF08264"/>
    </source>
</evidence>
<dbReference type="CDD" id="cd00812">
    <property type="entry name" value="LeuRS_core"/>
    <property type="match status" value="1"/>
</dbReference>
<gene>
    <name evidence="9 15" type="primary">leuS</name>
    <name evidence="15" type="ORF">GCM10008936_22130</name>
</gene>
<keyword evidence="7 9" id="KW-0030">Aminoacyl-tRNA synthetase</keyword>
<dbReference type="Pfam" id="PF00133">
    <property type="entry name" value="tRNA-synt_1"/>
    <property type="match status" value="1"/>
</dbReference>
<dbReference type="EC" id="6.1.1.4" evidence="9"/>
<evidence type="ECO:0000256" key="5">
    <source>
        <dbReference type="ARBA" id="ARBA00022840"/>
    </source>
</evidence>
<evidence type="ECO:0000256" key="9">
    <source>
        <dbReference type="HAMAP-Rule" id="MF_00049"/>
    </source>
</evidence>
<organism evidence="15 16">
    <name type="scientific">Alkalibacterium indicireducens</name>
    <dbReference type="NCBI Taxonomy" id="398758"/>
    <lineage>
        <taxon>Bacteria</taxon>
        <taxon>Bacillati</taxon>
        <taxon>Bacillota</taxon>
        <taxon>Bacilli</taxon>
        <taxon>Lactobacillales</taxon>
        <taxon>Carnobacteriaceae</taxon>
        <taxon>Alkalibacterium</taxon>
    </lineage>
</organism>
<dbReference type="InterPro" id="IPR009080">
    <property type="entry name" value="tRNAsynth_Ia_anticodon-bd"/>
</dbReference>
<dbReference type="NCBIfam" id="TIGR00396">
    <property type="entry name" value="leuS_bact"/>
    <property type="match status" value="1"/>
</dbReference>
<name>A0ABN1BCW9_9LACT</name>
<proteinExistence type="inferred from homology"/>
<keyword evidence="6 9" id="KW-0648">Protein biosynthesis</keyword>
<feature type="binding site" evidence="9">
    <location>
        <position position="579"/>
    </location>
    <ligand>
        <name>ATP</name>
        <dbReference type="ChEBI" id="CHEBI:30616"/>
    </ligand>
</feature>
<feature type="domain" description="Aminoacyl-tRNA synthetase class Ia" evidence="11">
    <location>
        <begin position="412"/>
        <end position="612"/>
    </location>
</feature>
<dbReference type="PANTHER" id="PTHR43740">
    <property type="entry name" value="LEUCYL-TRNA SYNTHETASE"/>
    <property type="match status" value="1"/>
</dbReference>
<dbReference type="SUPFAM" id="SSF47323">
    <property type="entry name" value="Anticodon-binding domain of a subclass of class I aminoacyl-tRNA synthetases"/>
    <property type="match status" value="1"/>
</dbReference>
<dbReference type="InterPro" id="IPR002300">
    <property type="entry name" value="aa-tRNA-synth_Ia"/>
</dbReference>
<evidence type="ECO:0000259" key="11">
    <source>
        <dbReference type="Pfam" id="PF00133"/>
    </source>
</evidence>
<feature type="domain" description="Leucyl-tRNA synthetase editing" evidence="14">
    <location>
        <begin position="219"/>
        <end position="399"/>
    </location>
</feature>
<dbReference type="Pfam" id="PF13603">
    <property type="entry name" value="tRNA-synt_1_2"/>
    <property type="match status" value="1"/>
</dbReference>
<sequence length="805" mass="91685">MSFNHKTIEQKWQAVWEKNQTFRTTEDKNKDNFYALDMFPYPSGQGLHVGHPEGYTATDIISRMKRAQGFNVLHPMGWDAFGLPAEQYALDTGNDPAEFTEKNIQTFKRQIKSLGFSYDWDREINTTDPNYYKWTQWIFTKLVEKDLAYEAEVPVNWCPALGTVLANEEVIDGKSERGGHPVYRKPMKQWMLKITAYADRLLDDLEEVDWPEHIKDMQRNWIGKSEGAEITFGIKDSAESFTVFTTRPDTIYGATYAVLAPESDLVDKITSAEQKEAVDAYRTEANKKSDLERTDLNKNKTGVFTGAYAVNPVTNEEMPIWIADYVLASYGTGAIMAVPAHDERDYEFAQKYDLTIRPVIKGGDTDKEAYTGDGEHINSGILNGLNQEEATETIITYLEDNNIGESKTTYRLRDWLFARQRYWGEPIPVIHWEDGTTTTVPEEDLPVTLPKTDEIRPSGTGESPLAVIEDWVNVVDEKTGMKGKRDTNTMPQWAGSSWYFLRFIDPKNPDQLADPEKLKQWLPVDLYIGGAEHAVLHLLYARFWHKFLYDLGLVPTKEPFQKLYNQGMILGENNEKMSKSKGNVVNPDVVVEEYGADTLRLYEMFMGPLDAAIAWSEDGLEGARKFLDRVWRLFIDEDGKVRDRITTYDDKSLEVVFHQTVKKVTEDYENLQFNTGISQLMVFINAAYKAEGLPLDYVKGFIKMLAPIAPHVSEELWAKVTGASESISYEEWPSYDETKLVTDEVTVVFQINGKVRSKAQVSKSITKDALEELALADSRIQEMLEGQTVRKVIVVPGKLVNIVAN</sequence>
<dbReference type="InterPro" id="IPR014729">
    <property type="entry name" value="Rossmann-like_a/b/a_fold"/>
</dbReference>
<evidence type="ECO:0000256" key="4">
    <source>
        <dbReference type="ARBA" id="ARBA00022741"/>
    </source>
</evidence>
<evidence type="ECO:0000259" key="13">
    <source>
        <dbReference type="Pfam" id="PF09334"/>
    </source>
</evidence>
<dbReference type="Pfam" id="PF09334">
    <property type="entry name" value="tRNA-synt_1g"/>
    <property type="match status" value="1"/>
</dbReference>
<dbReference type="InterPro" id="IPR025709">
    <property type="entry name" value="Leu_tRNA-synth_edit"/>
</dbReference>
<dbReference type="InterPro" id="IPR009008">
    <property type="entry name" value="Val/Leu/Ile-tRNA-synth_edit"/>
</dbReference>
<keyword evidence="3 9" id="KW-0436">Ligase</keyword>
<dbReference type="InterPro" id="IPR013155">
    <property type="entry name" value="M/V/L/I-tRNA-synth_anticd-bd"/>
</dbReference>
<dbReference type="Gene3D" id="3.10.20.590">
    <property type="match status" value="1"/>
</dbReference>
<dbReference type="RefSeq" id="WP_346025547.1">
    <property type="nucleotide sequence ID" value="NZ_BAAADA010000205.1"/>
</dbReference>
<comment type="similarity">
    <text evidence="1 9 10">Belongs to the class-I aminoacyl-tRNA synthetase family.</text>
</comment>
<keyword evidence="5 9" id="KW-0067">ATP-binding</keyword>